<reference evidence="5" key="1">
    <citation type="submission" date="2022-10" db="EMBL/GenBank/DDBJ databases">
        <authorList>
            <person name="Mo P."/>
        </authorList>
    </citation>
    <scope>NUCLEOTIDE SEQUENCE</scope>
    <source>
        <strain evidence="5">HUAS 13-4</strain>
    </source>
</reference>
<comment type="similarity">
    <text evidence="1">Belongs to the N-acetylmuramoyl-L-alanine amidase 2 family.</text>
</comment>
<keyword evidence="5" id="KW-0378">Hydrolase</keyword>
<dbReference type="RefSeq" id="WP_263230270.1">
    <property type="nucleotide sequence ID" value="NZ_CP106793.1"/>
</dbReference>
<feature type="signal peptide" evidence="3">
    <location>
        <begin position="1"/>
        <end position="28"/>
    </location>
</feature>
<evidence type="ECO:0000256" key="1">
    <source>
        <dbReference type="ARBA" id="ARBA00007553"/>
    </source>
</evidence>
<dbReference type="EMBL" id="CP106793">
    <property type="protein sequence ID" value="UXY20168.1"/>
    <property type="molecule type" value="Genomic_DNA"/>
</dbReference>
<feature type="compositionally biased region" description="Polar residues" evidence="2">
    <location>
        <begin position="287"/>
        <end position="300"/>
    </location>
</feature>
<dbReference type="Pfam" id="PF01510">
    <property type="entry name" value="Amidase_2"/>
    <property type="match status" value="1"/>
</dbReference>
<dbReference type="SMART" id="SM00701">
    <property type="entry name" value="PGRP"/>
    <property type="match status" value="1"/>
</dbReference>
<dbReference type="Proteomes" id="UP001061298">
    <property type="component" value="Chromosome"/>
</dbReference>
<dbReference type="CDD" id="cd06583">
    <property type="entry name" value="PGRP"/>
    <property type="match status" value="1"/>
</dbReference>
<evidence type="ECO:0000256" key="3">
    <source>
        <dbReference type="SAM" id="SignalP"/>
    </source>
</evidence>
<feature type="chain" id="PRO_5046054472" evidence="3">
    <location>
        <begin position="29"/>
        <end position="530"/>
    </location>
</feature>
<keyword evidence="6" id="KW-1185">Reference proteome</keyword>
<gene>
    <name evidence="5" type="ORF">N8I84_16685</name>
</gene>
<organism evidence="5 6">
    <name type="scientific">Streptomyces cynarae</name>
    <dbReference type="NCBI Taxonomy" id="2981134"/>
    <lineage>
        <taxon>Bacteria</taxon>
        <taxon>Bacillati</taxon>
        <taxon>Actinomycetota</taxon>
        <taxon>Actinomycetes</taxon>
        <taxon>Kitasatosporales</taxon>
        <taxon>Streptomycetaceae</taxon>
        <taxon>Streptomyces</taxon>
    </lineage>
</organism>
<sequence>MRGYLASSIGATCAAVLTLPLTIPAAVAGTGVRGPSASAAVPGSTQSFPLVPFTRAAGAVVEAGLTPQAVRSFSLVGVVWDDPGTEIHGHVEVRTRASGTHQWSEWQELETHHRGHGPDPGTAEGRSSRAHGATAPLWVGDSDGVAVRVSTEGDDAGTTRSPALPNGLRVELVDPGVDAKAGAPGPTAHAAVPEPSNGGAPDTVAGAGSNAFGRDAGRASLNESTVPSPSREGKEPQGVKETQRPQGTAKEPSDAAEETADPAQGTANPAKEAPNPTEETPSPAKETPNSTNGTANPAQETTNPAKETANPANPANPADTAGPAKEATHTAPRPKIVTRSGWGADETLREAGFVYTDSVKVAFVHHTASGNNYTCAQAPSVIRSIYRYHVVSNGWRDIGYNFLVDKCGTIYEGRAGGIDKPVLGAHTLGFNSDSMGVAVIGTYSGNTKPPTQTLDGVGALAAWKLGLYGMDPRGTTYLVSGGGNLYPKGQKARLNVLSGHRDGYATDCPGAQLYGKLSTIRSTAARLQGR</sequence>
<dbReference type="PANTHER" id="PTHR11022:SF41">
    <property type="entry name" value="PEPTIDOGLYCAN-RECOGNITION PROTEIN LC-RELATED"/>
    <property type="match status" value="1"/>
</dbReference>
<evidence type="ECO:0000313" key="6">
    <source>
        <dbReference type="Proteomes" id="UP001061298"/>
    </source>
</evidence>
<keyword evidence="3" id="KW-0732">Signal</keyword>
<name>A0ABY6E2L2_9ACTN</name>
<feature type="domain" description="Peptidoglycan recognition protein family" evidence="4">
    <location>
        <begin position="334"/>
        <end position="483"/>
    </location>
</feature>
<feature type="region of interest" description="Disordered" evidence="2">
    <location>
        <begin position="107"/>
        <end position="144"/>
    </location>
</feature>
<dbReference type="InterPro" id="IPR015510">
    <property type="entry name" value="PGRP"/>
</dbReference>
<feature type="compositionally biased region" description="Basic and acidic residues" evidence="2">
    <location>
        <begin position="231"/>
        <end position="243"/>
    </location>
</feature>
<evidence type="ECO:0000256" key="2">
    <source>
        <dbReference type="SAM" id="MobiDB-lite"/>
    </source>
</evidence>
<dbReference type="SUPFAM" id="SSF55846">
    <property type="entry name" value="N-acetylmuramoyl-L-alanine amidase-like"/>
    <property type="match status" value="1"/>
</dbReference>
<dbReference type="InterPro" id="IPR006619">
    <property type="entry name" value="PGRP_domain_met/bac"/>
</dbReference>
<feature type="compositionally biased region" description="Low complexity" evidence="2">
    <location>
        <begin position="301"/>
        <end position="324"/>
    </location>
</feature>
<evidence type="ECO:0000313" key="5">
    <source>
        <dbReference type="EMBL" id="UXY20168.1"/>
    </source>
</evidence>
<dbReference type="GO" id="GO:0008745">
    <property type="term" value="F:N-acetylmuramoyl-L-alanine amidase activity"/>
    <property type="evidence" value="ECO:0007669"/>
    <property type="project" value="UniProtKB-EC"/>
</dbReference>
<dbReference type="Gene3D" id="3.40.80.10">
    <property type="entry name" value="Peptidoglycan recognition protein-like"/>
    <property type="match status" value="1"/>
</dbReference>
<accession>A0ABY6E2L2</accession>
<protein>
    <submittedName>
        <fullName evidence="5">N-acetylmuramoyl-L-alanine amidase</fullName>
        <ecNumber evidence="5">3.5.1.28</ecNumber>
    </submittedName>
</protein>
<dbReference type="EC" id="3.5.1.28" evidence="5"/>
<dbReference type="InterPro" id="IPR036505">
    <property type="entry name" value="Amidase/PGRP_sf"/>
</dbReference>
<proteinExistence type="inferred from homology"/>
<feature type="region of interest" description="Disordered" evidence="2">
    <location>
        <begin position="176"/>
        <end position="341"/>
    </location>
</feature>
<dbReference type="InterPro" id="IPR002502">
    <property type="entry name" value="Amidase_domain"/>
</dbReference>
<dbReference type="PANTHER" id="PTHR11022">
    <property type="entry name" value="PEPTIDOGLYCAN RECOGNITION PROTEIN"/>
    <property type="match status" value="1"/>
</dbReference>
<evidence type="ECO:0000259" key="4">
    <source>
        <dbReference type="SMART" id="SM00701"/>
    </source>
</evidence>